<dbReference type="EMBL" id="MU827323">
    <property type="protein sequence ID" value="KAJ7356272.1"/>
    <property type="molecule type" value="Genomic_DNA"/>
</dbReference>
<protein>
    <submittedName>
        <fullName evidence="2">Uncharacterized protein</fullName>
    </submittedName>
</protein>
<proteinExistence type="predicted"/>
<keyword evidence="3" id="KW-1185">Reference proteome</keyword>
<organism evidence="2 3">
    <name type="scientific">Desmophyllum pertusum</name>
    <dbReference type="NCBI Taxonomy" id="174260"/>
    <lineage>
        <taxon>Eukaryota</taxon>
        <taxon>Metazoa</taxon>
        <taxon>Cnidaria</taxon>
        <taxon>Anthozoa</taxon>
        <taxon>Hexacorallia</taxon>
        <taxon>Scleractinia</taxon>
        <taxon>Caryophylliina</taxon>
        <taxon>Caryophylliidae</taxon>
        <taxon>Desmophyllum</taxon>
    </lineage>
</organism>
<dbReference type="OrthoDB" id="2161780at2759"/>
<evidence type="ECO:0000256" key="1">
    <source>
        <dbReference type="SAM" id="MobiDB-lite"/>
    </source>
</evidence>
<accession>A0A9X0CL75</accession>
<evidence type="ECO:0000313" key="3">
    <source>
        <dbReference type="Proteomes" id="UP001163046"/>
    </source>
</evidence>
<comment type="caution">
    <text evidence="2">The sequence shown here is derived from an EMBL/GenBank/DDBJ whole genome shotgun (WGS) entry which is preliminary data.</text>
</comment>
<sequence length="141" mass="16271">MFRQRKRTSKEVAVAGGKRSRLSKAPMYTPHRKVFCKGAQDKHQPWAALGAWFLGPKAENGDVFRDLLTRAVDRHAAFRQNYFPFDPPYITDDLREAGSFKDAMEKLKSEMDNLQKELMNSVPFFSSRYKGHVLWETAMPS</sequence>
<dbReference type="AlphaFoldDB" id="A0A9X0CL75"/>
<name>A0A9X0CL75_9CNID</name>
<evidence type="ECO:0000313" key="2">
    <source>
        <dbReference type="EMBL" id="KAJ7356272.1"/>
    </source>
</evidence>
<gene>
    <name evidence="2" type="ORF">OS493_026029</name>
</gene>
<reference evidence="2" key="1">
    <citation type="submission" date="2023-01" db="EMBL/GenBank/DDBJ databases">
        <title>Genome assembly of the deep-sea coral Lophelia pertusa.</title>
        <authorList>
            <person name="Herrera S."/>
            <person name="Cordes E."/>
        </authorList>
    </citation>
    <scope>NUCLEOTIDE SEQUENCE</scope>
    <source>
        <strain evidence="2">USNM1676648</strain>
        <tissue evidence="2">Polyp</tissue>
    </source>
</reference>
<feature type="region of interest" description="Disordered" evidence="1">
    <location>
        <begin position="1"/>
        <end position="20"/>
    </location>
</feature>
<dbReference type="Proteomes" id="UP001163046">
    <property type="component" value="Unassembled WGS sequence"/>
</dbReference>